<evidence type="ECO:0000313" key="3">
    <source>
        <dbReference type="Proteomes" id="UP001321766"/>
    </source>
</evidence>
<protein>
    <submittedName>
        <fullName evidence="2">Uncharacterized protein</fullName>
    </submittedName>
</protein>
<organism evidence="2 3">
    <name type="scientific">Bombiscardovia nodaiensis</name>
    <dbReference type="NCBI Taxonomy" id="2932181"/>
    <lineage>
        <taxon>Bacteria</taxon>
        <taxon>Bacillati</taxon>
        <taxon>Actinomycetota</taxon>
        <taxon>Actinomycetes</taxon>
        <taxon>Bifidobacteriales</taxon>
        <taxon>Bifidobacteriaceae</taxon>
        <taxon>Bombiscardovia</taxon>
    </lineage>
</organism>
<name>A0ABN6SEG9_9BIFI</name>
<evidence type="ECO:0000256" key="1">
    <source>
        <dbReference type="SAM" id="MobiDB-lite"/>
    </source>
</evidence>
<keyword evidence="3" id="KW-1185">Reference proteome</keyword>
<dbReference type="InterPro" id="IPR046571">
    <property type="entry name" value="DUF6725"/>
</dbReference>
<sequence>MQLPEHIPTGSRVVVRVAAGLGQTDGRMKFCDYIGHVTSWDGQTLHLLRDPAANGSRPEQAIRLPADSIVALKPIPERQYPFGRRDGSSPETAKERD</sequence>
<feature type="compositionally biased region" description="Basic and acidic residues" evidence="1">
    <location>
        <begin position="83"/>
        <end position="97"/>
    </location>
</feature>
<accession>A0ABN6SEG9</accession>
<dbReference type="Pfam" id="PF20486">
    <property type="entry name" value="DUF6725"/>
    <property type="match status" value="1"/>
</dbReference>
<dbReference type="Proteomes" id="UP001321766">
    <property type="component" value="Chromosome"/>
</dbReference>
<gene>
    <name evidence="2" type="ORF">KIM372_11030</name>
</gene>
<reference evidence="2 3" key="1">
    <citation type="journal article" date="2023" name="Microbiol. Spectr.">
        <title>Symbiosis of Carpenter Bees with Uncharacterized Lactic Acid Bacteria Showing NAD Auxotrophy.</title>
        <authorList>
            <person name="Kawasaki S."/>
            <person name="Ozawa K."/>
            <person name="Mori T."/>
            <person name="Yamamoto A."/>
            <person name="Ito M."/>
            <person name="Ohkuma M."/>
            <person name="Sakamoto M."/>
            <person name="Matsutani M."/>
        </authorList>
    </citation>
    <scope>NUCLEOTIDE SEQUENCE [LARGE SCALE GENOMIC DNA]</scope>
    <source>
        <strain evidence="2 3">Kim37-2</strain>
    </source>
</reference>
<evidence type="ECO:0000313" key="2">
    <source>
        <dbReference type="EMBL" id="BDR53196.1"/>
    </source>
</evidence>
<feature type="region of interest" description="Disordered" evidence="1">
    <location>
        <begin position="75"/>
        <end position="97"/>
    </location>
</feature>
<dbReference type="EMBL" id="AP026798">
    <property type="protein sequence ID" value="BDR53196.1"/>
    <property type="molecule type" value="Genomic_DNA"/>
</dbReference>
<proteinExistence type="predicted"/>